<feature type="compositionally biased region" description="Polar residues" evidence="5">
    <location>
        <begin position="18"/>
        <end position="35"/>
    </location>
</feature>
<evidence type="ECO:0000313" key="7">
    <source>
        <dbReference type="EnsemblMetazoa" id="XP_014246678.1"/>
    </source>
</evidence>
<evidence type="ECO:0000259" key="6">
    <source>
        <dbReference type="PROSITE" id="PS50118"/>
    </source>
</evidence>
<feature type="DNA-binding region" description="HMG box" evidence="4">
    <location>
        <begin position="445"/>
        <end position="513"/>
    </location>
</feature>
<dbReference type="InterPro" id="IPR009071">
    <property type="entry name" value="HMG_box_dom"/>
</dbReference>
<feature type="region of interest" description="Disordered" evidence="5">
    <location>
        <begin position="641"/>
        <end position="700"/>
    </location>
</feature>
<reference evidence="7" key="1">
    <citation type="submission" date="2022-01" db="UniProtKB">
        <authorList>
            <consortium name="EnsemblMetazoa"/>
        </authorList>
    </citation>
    <scope>IDENTIFICATION</scope>
</reference>
<dbReference type="GO" id="GO:0005634">
    <property type="term" value="C:nucleus"/>
    <property type="evidence" value="ECO:0007669"/>
    <property type="project" value="UniProtKB-SubCell"/>
</dbReference>
<dbReference type="GeneID" id="106665040"/>
<dbReference type="OrthoDB" id="498543at2759"/>
<feature type="compositionally biased region" description="Acidic residues" evidence="5">
    <location>
        <begin position="690"/>
        <end position="700"/>
    </location>
</feature>
<dbReference type="AlphaFoldDB" id="A0A8I6RR82"/>
<dbReference type="EnsemblMetazoa" id="XM_014391192.2">
    <property type="protein sequence ID" value="XP_014246678.1"/>
    <property type="gene ID" value="LOC106665040"/>
</dbReference>
<dbReference type="InterPro" id="IPR051762">
    <property type="entry name" value="UBF1"/>
</dbReference>
<evidence type="ECO:0000256" key="1">
    <source>
        <dbReference type="ARBA" id="ARBA00004123"/>
    </source>
</evidence>
<dbReference type="RefSeq" id="XP_014246678.1">
    <property type="nucleotide sequence ID" value="XM_014391192.2"/>
</dbReference>
<feature type="domain" description="HMG box" evidence="6">
    <location>
        <begin position="257"/>
        <end position="325"/>
    </location>
</feature>
<dbReference type="InterPro" id="IPR036910">
    <property type="entry name" value="HMG_box_dom_sf"/>
</dbReference>
<dbReference type="SUPFAM" id="SSF47095">
    <property type="entry name" value="HMG-box"/>
    <property type="match status" value="4"/>
</dbReference>
<evidence type="ECO:0000256" key="4">
    <source>
        <dbReference type="PROSITE-ProRule" id="PRU00267"/>
    </source>
</evidence>
<dbReference type="GO" id="GO:0003677">
    <property type="term" value="F:DNA binding"/>
    <property type="evidence" value="ECO:0007669"/>
    <property type="project" value="UniProtKB-UniRule"/>
</dbReference>
<feature type="compositionally biased region" description="Low complexity" evidence="5">
    <location>
        <begin position="672"/>
        <end position="689"/>
    </location>
</feature>
<dbReference type="PANTHER" id="PTHR46318">
    <property type="entry name" value="UPSTREAM BINDING TRANSCRIPTION FACTOR"/>
    <property type="match status" value="1"/>
</dbReference>
<feature type="region of interest" description="Disordered" evidence="5">
    <location>
        <begin position="109"/>
        <end position="140"/>
    </location>
</feature>
<feature type="DNA-binding region" description="HMG box" evidence="4">
    <location>
        <begin position="347"/>
        <end position="414"/>
    </location>
</feature>
<comment type="subcellular location">
    <subcellularLocation>
        <location evidence="1">Nucleus</location>
    </subcellularLocation>
</comment>
<feature type="domain" description="HMG box" evidence="6">
    <location>
        <begin position="445"/>
        <end position="513"/>
    </location>
</feature>
<feature type="compositionally biased region" description="Basic and acidic residues" evidence="5">
    <location>
        <begin position="42"/>
        <end position="59"/>
    </location>
</feature>
<organism evidence="7 8">
    <name type="scientific">Cimex lectularius</name>
    <name type="common">Bed bug</name>
    <name type="synonym">Acanthia lectularia</name>
    <dbReference type="NCBI Taxonomy" id="79782"/>
    <lineage>
        <taxon>Eukaryota</taxon>
        <taxon>Metazoa</taxon>
        <taxon>Ecdysozoa</taxon>
        <taxon>Arthropoda</taxon>
        <taxon>Hexapoda</taxon>
        <taxon>Insecta</taxon>
        <taxon>Pterygota</taxon>
        <taxon>Neoptera</taxon>
        <taxon>Paraneoptera</taxon>
        <taxon>Hemiptera</taxon>
        <taxon>Heteroptera</taxon>
        <taxon>Panheteroptera</taxon>
        <taxon>Cimicomorpha</taxon>
        <taxon>Cimicidae</taxon>
        <taxon>Cimex</taxon>
    </lineage>
</organism>
<feature type="domain" description="HMG box" evidence="6">
    <location>
        <begin position="347"/>
        <end position="414"/>
    </location>
</feature>
<dbReference type="SMART" id="SM00398">
    <property type="entry name" value="HMG"/>
    <property type="match status" value="4"/>
</dbReference>
<dbReference type="PROSITE" id="PS50118">
    <property type="entry name" value="HMG_BOX_2"/>
    <property type="match status" value="3"/>
</dbReference>
<keyword evidence="2 4" id="KW-0238">DNA-binding</keyword>
<dbReference type="Proteomes" id="UP000494040">
    <property type="component" value="Unassembled WGS sequence"/>
</dbReference>
<dbReference type="PANTHER" id="PTHR46318:SF3">
    <property type="entry name" value="UPSTREAM BINDING TRANSCRIPTION FACTOR"/>
    <property type="match status" value="1"/>
</dbReference>
<sequence length="700" mass="80733">MGSNSQLKPETKSKLKSVDTSSKQSLKHATSSPLNRSKKSSHSNDDSPPVKKFKQELAQRHFNASDDSDSEKELQIDNSLHLKMDMSSADSDISNDSILLENLKKNTSTPKQAVSFSRDKSNKKHKEKIYSSSENEEDVKTNEVPIAEVPKPEADDIYFDGWTKADVAELIRKIDAVVSNKDTLKYSSRVEKLPWDQIKFGTYTAADCKEKWKSIEKKIRGYRILKEILEDAKVWIDQPWIDFYRGGKKKNRHPEMPKKPLTSYMLFYMAKKAKIAEEHPGLGMTQLSKVIAEKFNSLPEKKKAKYHKKALSMRQEYQEKLQKFYLDHPAEELKLAKTKKAKAQAGPLKPVPPIKLYVDSKLKAHENEKDANIPKLRLEYKEKWKTLSRKKKIPFIRWAYEAEAKYLDDLKAYAAVNPNAELRQFKSVLSKEEKSIYQRMEGKPEKPPSSAYSLFSKLKLKDENLKMKYPTPKERLQEIARLWKNVPKIEKDAYAAKLKCLLENYKLEYASYLESLPEDRREEELASNLPKKKAKPETEAKNKINTLFAKSKQKPQKNLKEAVLAKEPAQPPQDSYQVFHADMIKMGYPEKNIVKTWNSMKDSEKDQYRVKLEQLKQKYILDYKQFLSNLTTEELMIYSETKKNRQDNDALSEEEEDSSDDEEEVKKDKAPSSSSTSDSSSSSDSSDSSSSEEDNLSDAF</sequence>
<protein>
    <recommendedName>
        <fullName evidence="6">HMG box domain-containing protein</fullName>
    </recommendedName>
</protein>
<dbReference type="Gene3D" id="1.10.30.10">
    <property type="entry name" value="High mobility group box domain"/>
    <property type="match status" value="3"/>
</dbReference>
<evidence type="ECO:0000256" key="2">
    <source>
        <dbReference type="ARBA" id="ARBA00023125"/>
    </source>
</evidence>
<dbReference type="Pfam" id="PF00505">
    <property type="entry name" value="HMG_box"/>
    <property type="match status" value="1"/>
</dbReference>
<proteinExistence type="predicted"/>
<keyword evidence="8" id="KW-1185">Reference proteome</keyword>
<feature type="compositionally biased region" description="Acidic residues" evidence="5">
    <location>
        <begin position="650"/>
        <end position="663"/>
    </location>
</feature>
<feature type="DNA-binding region" description="HMG box" evidence="4">
    <location>
        <begin position="257"/>
        <end position="325"/>
    </location>
</feature>
<feature type="region of interest" description="Disordered" evidence="5">
    <location>
        <begin position="1"/>
        <end position="77"/>
    </location>
</feature>
<accession>A0A8I6RR82</accession>
<evidence type="ECO:0000313" key="8">
    <source>
        <dbReference type="Proteomes" id="UP000494040"/>
    </source>
</evidence>
<evidence type="ECO:0000256" key="5">
    <source>
        <dbReference type="SAM" id="MobiDB-lite"/>
    </source>
</evidence>
<evidence type="ECO:0000256" key="3">
    <source>
        <dbReference type="ARBA" id="ARBA00023242"/>
    </source>
</evidence>
<name>A0A8I6RR82_CIMLE</name>
<dbReference type="KEGG" id="clec:106665040"/>
<dbReference type="OMA" id="YPSKERM"/>
<keyword evidence="3 4" id="KW-0539">Nucleus</keyword>